<dbReference type="PANTHER" id="PTHR12415:SF0">
    <property type="entry name" value="TYROSYL-DNA PHOSPHODIESTERASE 1"/>
    <property type="match status" value="1"/>
</dbReference>
<dbReference type="Pfam" id="PF06087">
    <property type="entry name" value="Tyr-DNA_phospho"/>
    <property type="match status" value="1"/>
</dbReference>
<feature type="compositionally biased region" description="Basic and acidic residues" evidence="11">
    <location>
        <begin position="91"/>
        <end position="102"/>
    </location>
</feature>
<feature type="active site" description="Proton donor/acceptor" evidence="9">
    <location>
        <position position="490"/>
    </location>
</feature>
<keyword evidence="3" id="KW-0540">Nuclease</keyword>
<evidence type="ECO:0000313" key="12">
    <source>
        <dbReference type="EMBL" id="KAF7371136.1"/>
    </source>
</evidence>
<feature type="binding site" evidence="10">
    <location>
        <position position="242"/>
    </location>
    <ligand>
        <name>substrate</name>
    </ligand>
</feature>
<protein>
    <recommendedName>
        <fullName evidence="14">Phospholipase D/nuclease</fullName>
    </recommendedName>
</protein>
<feature type="compositionally biased region" description="Polar residues" evidence="11">
    <location>
        <begin position="1"/>
        <end position="11"/>
    </location>
</feature>
<evidence type="ECO:0000256" key="2">
    <source>
        <dbReference type="ARBA" id="ARBA00010205"/>
    </source>
</evidence>
<feature type="active site" description="Nucleophile" evidence="9">
    <location>
        <position position="240"/>
    </location>
</feature>
<reference evidence="12" key="1">
    <citation type="submission" date="2020-05" db="EMBL/GenBank/DDBJ databases">
        <title>Mycena genomes resolve the evolution of fungal bioluminescence.</title>
        <authorList>
            <person name="Tsai I.J."/>
        </authorList>
    </citation>
    <scope>NUCLEOTIDE SEQUENCE</scope>
    <source>
        <strain evidence="12">160909Yilan</strain>
    </source>
</reference>
<keyword evidence="6" id="KW-0269">Exonuclease</keyword>
<dbReference type="GO" id="GO:0006281">
    <property type="term" value="P:DNA repair"/>
    <property type="evidence" value="ECO:0007669"/>
    <property type="project" value="UniProtKB-KW"/>
</dbReference>
<proteinExistence type="inferred from homology"/>
<feature type="compositionally biased region" description="Polar residues" evidence="11">
    <location>
        <begin position="123"/>
        <end position="132"/>
    </location>
</feature>
<evidence type="ECO:0000256" key="4">
    <source>
        <dbReference type="ARBA" id="ARBA00022763"/>
    </source>
</evidence>
<evidence type="ECO:0000256" key="6">
    <source>
        <dbReference type="ARBA" id="ARBA00022839"/>
    </source>
</evidence>
<comment type="subcellular location">
    <subcellularLocation>
        <location evidence="1">Nucleus</location>
    </subcellularLocation>
</comment>
<evidence type="ECO:0000256" key="11">
    <source>
        <dbReference type="SAM" id="MobiDB-lite"/>
    </source>
</evidence>
<dbReference type="GO" id="GO:0017005">
    <property type="term" value="F:3'-tyrosyl-DNA phosphodiesterase activity"/>
    <property type="evidence" value="ECO:0007669"/>
    <property type="project" value="TreeGrafter"/>
</dbReference>
<dbReference type="SUPFAM" id="SSF56024">
    <property type="entry name" value="Phospholipase D/nuclease"/>
    <property type="match status" value="2"/>
</dbReference>
<dbReference type="CDD" id="cd09122">
    <property type="entry name" value="PLDc_Tdp1_1"/>
    <property type="match status" value="1"/>
</dbReference>
<keyword evidence="8" id="KW-0539">Nucleus</keyword>
<name>A0A8H6Z7B7_9AGAR</name>
<keyword evidence="7" id="KW-0234">DNA repair</keyword>
<evidence type="ECO:0000256" key="1">
    <source>
        <dbReference type="ARBA" id="ARBA00004123"/>
    </source>
</evidence>
<comment type="caution">
    <text evidence="12">The sequence shown here is derived from an EMBL/GenBank/DDBJ whole genome shotgun (WGS) entry which is preliminary data.</text>
</comment>
<accession>A0A8H6Z7B7</accession>
<sequence>MKARNDNTQSGGIVAKPSNKSEPIVVDDSETEPDSDSEVLVSKSGNPQTKGHTAVSAIATASASAVSLGKRKEVEPTIPSTTIQNGPLHSLPDRAQMEAERLARRKRALQDDEAAGDSKRQRLSGTTPSSSAKAPIASRIFYDGAFFPTMTLHANPRADGREAIQLQDILGPANSDLKLAIVSSFGVDDEWLGQHFSSDVPVIVVVKDPMTTSEPSMARLFRNANWIQTCPRVGTGGCFHMKYMFLFYKSGRLRVVISTANLVSIDWAYLENTVFIQDVFLRSSAGVLGGTSQSSAGKTEQSTNMSKPGEGFAMLLETVLKATNVGPALESVKQKTPTLPLKSISDLSKLWDWGSVKGRIGTFHCGKTLGLATNKTQDLVVECQGSSIGTYTTQWFNQFYISASGHFSALKAHMDLSESKRKKLEYPRGVKVVFPSSATVKSCSGYRTDRMQDQSGSGSLFCTRNKWEAKSFPRSAFYDSKSSAGKVLMHTKMIIGSFTQKKKADPTPASTTGWMYIGSHNFTGPAWGNLSGSADAPVLNVNNYELGVVVPLMTPEDLNMASAWERPPKKYAASDSPWACAFQSNFDTNS</sequence>
<dbReference type="InterPro" id="IPR010347">
    <property type="entry name" value="Tdp1"/>
</dbReference>
<evidence type="ECO:0008006" key="14">
    <source>
        <dbReference type="Google" id="ProtNLM"/>
    </source>
</evidence>
<dbReference type="Gene3D" id="3.30.870.10">
    <property type="entry name" value="Endonuclease Chain A"/>
    <property type="match status" value="2"/>
</dbReference>
<organism evidence="12 13">
    <name type="scientific">Mycena sanguinolenta</name>
    <dbReference type="NCBI Taxonomy" id="230812"/>
    <lineage>
        <taxon>Eukaryota</taxon>
        <taxon>Fungi</taxon>
        <taxon>Dikarya</taxon>
        <taxon>Basidiomycota</taxon>
        <taxon>Agaricomycotina</taxon>
        <taxon>Agaricomycetes</taxon>
        <taxon>Agaricomycetidae</taxon>
        <taxon>Agaricales</taxon>
        <taxon>Marasmiineae</taxon>
        <taxon>Mycenaceae</taxon>
        <taxon>Mycena</taxon>
    </lineage>
</organism>
<dbReference type="Proteomes" id="UP000623467">
    <property type="component" value="Unassembled WGS sequence"/>
</dbReference>
<evidence type="ECO:0000256" key="5">
    <source>
        <dbReference type="ARBA" id="ARBA00022801"/>
    </source>
</evidence>
<evidence type="ECO:0000256" key="9">
    <source>
        <dbReference type="PIRSR" id="PIRSR610347-1"/>
    </source>
</evidence>
<keyword evidence="5" id="KW-0378">Hydrolase</keyword>
<dbReference type="EMBL" id="JACAZH010000004">
    <property type="protein sequence ID" value="KAF7371136.1"/>
    <property type="molecule type" value="Genomic_DNA"/>
</dbReference>
<dbReference type="GO" id="GO:0003690">
    <property type="term" value="F:double-stranded DNA binding"/>
    <property type="evidence" value="ECO:0007669"/>
    <property type="project" value="TreeGrafter"/>
</dbReference>
<keyword evidence="4" id="KW-0227">DNA damage</keyword>
<evidence type="ECO:0000256" key="3">
    <source>
        <dbReference type="ARBA" id="ARBA00022722"/>
    </source>
</evidence>
<feature type="region of interest" description="Disordered" evidence="11">
    <location>
        <begin position="1"/>
        <end position="132"/>
    </location>
</feature>
<keyword evidence="13" id="KW-1185">Reference proteome</keyword>
<dbReference type="AlphaFoldDB" id="A0A8H6Z7B7"/>
<gene>
    <name evidence="12" type="ORF">MSAN_00748900</name>
</gene>
<evidence type="ECO:0000256" key="10">
    <source>
        <dbReference type="PIRSR" id="PIRSR610347-2"/>
    </source>
</evidence>
<dbReference type="GO" id="GO:0005634">
    <property type="term" value="C:nucleus"/>
    <property type="evidence" value="ECO:0007669"/>
    <property type="project" value="UniProtKB-SubCell"/>
</dbReference>
<dbReference type="OrthoDB" id="47785at2759"/>
<dbReference type="CDD" id="cd09123">
    <property type="entry name" value="PLDc_Tdp1_2"/>
    <property type="match status" value="1"/>
</dbReference>
<comment type="similarity">
    <text evidence="2">Belongs to the tyrosyl-DNA phosphodiesterase family.</text>
</comment>
<evidence type="ECO:0000313" key="13">
    <source>
        <dbReference type="Proteomes" id="UP000623467"/>
    </source>
</evidence>
<dbReference type="GO" id="GO:0003697">
    <property type="term" value="F:single-stranded DNA binding"/>
    <property type="evidence" value="ECO:0007669"/>
    <property type="project" value="TreeGrafter"/>
</dbReference>
<dbReference type="PANTHER" id="PTHR12415">
    <property type="entry name" value="TYROSYL-DNA PHOSPHODIESTERASE 1"/>
    <property type="match status" value="1"/>
</dbReference>
<feature type="compositionally biased region" description="Acidic residues" evidence="11">
    <location>
        <begin position="25"/>
        <end position="37"/>
    </location>
</feature>
<dbReference type="GO" id="GO:0004527">
    <property type="term" value="F:exonuclease activity"/>
    <property type="evidence" value="ECO:0007669"/>
    <property type="project" value="UniProtKB-KW"/>
</dbReference>
<feature type="compositionally biased region" description="Low complexity" evidence="11">
    <location>
        <begin position="53"/>
        <end position="67"/>
    </location>
</feature>
<evidence type="ECO:0000256" key="7">
    <source>
        <dbReference type="ARBA" id="ARBA00023204"/>
    </source>
</evidence>
<evidence type="ECO:0000256" key="8">
    <source>
        <dbReference type="ARBA" id="ARBA00023242"/>
    </source>
</evidence>
<feature type="binding site" evidence="10">
    <location>
        <position position="492"/>
    </location>
    <ligand>
        <name>substrate</name>
    </ligand>
</feature>
<feature type="compositionally biased region" description="Polar residues" evidence="11">
    <location>
        <begin position="78"/>
        <end position="87"/>
    </location>
</feature>